<feature type="domain" description="Cellulose-binding Sde182 nucleoside hydrolase-like" evidence="2">
    <location>
        <begin position="29"/>
        <end position="293"/>
    </location>
</feature>
<keyword evidence="1" id="KW-0732">Signal</keyword>
<dbReference type="Gene3D" id="2.60.40.10">
    <property type="entry name" value="Immunoglobulins"/>
    <property type="match status" value="1"/>
</dbReference>
<reference evidence="4" key="1">
    <citation type="submission" date="2021-01" db="EMBL/GenBank/DDBJ databases">
        <authorList>
            <consortium name="Aspergillus chevalieri M1 genome sequencing consortium"/>
            <person name="Kazuki M."/>
            <person name="Futagami T."/>
        </authorList>
    </citation>
    <scope>NUCLEOTIDE SEQUENCE</scope>
    <source>
        <strain evidence="4">M1</strain>
    </source>
</reference>
<reference evidence="4" key="2">
    <citation type="submission" date="2021-02" db="EMBL/GenBank/DDBJ databases">
        <title>Aspergillus chevalieri M1 genome sequence.</title>
        <authorList>
            <person name="Kadooka C."/>
            <person name="Mori K."/>
            <person name="Futagami T."/>
        </authorList>
    </citation>
    <scope>NUCLEOTIDE SEQUENCE</scope>
    <source>
        <strain evidence="4">M1</strain>
    </source>
</reference>
<dbReference type="RefSeq" id="XP_043133616.1">
    <property type="nucleotide sequence ID" value="XM_043284868.1"/>
</dbReference>
<dbReference type="AlphaFoldDB" id="A0A7R7VI77"/>
<evidence type="ECO:0008006" key="6">
    <source>
        <dbReference type="Google" id="ProtNLM"/>
    </source>
</evidence>
<proteinExistence type="predicted"/>
<dbReference type="Pfam" id="PF07632">
    <property type="entry name" value="Sde182_NH-like"/>
    <property type="match status" value="1"/>
</dbReference>
<dbReference type="Proteomes" id="UP000637239">
    <property type="component" value="Chromosome 2"/>
</dbReference>
<feature type="chain" id="PRO_5031251364" description="Cellulose-binding protein" evidence="1">
    <location>
        <begin position="22"/>
        <end position="490"/>
    </location>
</feature>
<dbReference type="InterPro" id="IPR036452">
    <property type="entry name" value="Ribo_hydro-like"/>
</dbReference>
<evidence type="ECO:0000259" key="3">
    <source>
        <dbReference type="Pfam" id="PF21027"/>
    </source>
</evidence>
<evidence type="ECO:0000313" key="4">
    <source>
        <dbReference type="EMBL" id="BCR85094.1"/>
    </source>
</evidence>
<evidence type="ECO:0000313" key="5">
    <source>
        <dbReference type="Proteomes" id="UP000637239"/>
    </source>
</evidence>
<dbReference type="Pfam" id="PF21027">
    <property type="entry name" value="Sde0182_C"/>
    <property type="match status" value="1"/>
</dbReference>
<protein>
    <recommendedName>
        <fullName evidence="6">Cellulose-binding protein</fullName>
    </recommendedName>
</protein>
<dbReference type="InterPro" id="IPR048527">
    <property type="entry name" value="Sde182_C"/>
</dbReference>
<sequence length="490" mass="55191">MLPFTLFPILLFLSVIRPTFSTNTTEKLRIFILSDILNEPDDSQSLVRYLLYSNEFQTEGIVATTSTWLPNETHPEAIREIIRAYGSVVDNLNQHVPGDKQYSSAKELLSVVFSGPTVYGKQALQNNSTLSPGASHLVKSLKSSNATLHLPVWGGTNTLAQALQHISRTHSSTEAKTLRSRLRIYTISDQDDTGPWLRATYPDLFYIASRHAWKAYPLAAWTGMSTMALSPAANDSIVQNAWLGRYIQLGKLGDVYPDIEYTMEGDSPSLLYFIPNGLGHIEKPDWGSWGGRYSPLSDDHRETQFGDTLDTVYYTSVNNTETEKSNHATIFRWRSAFQTDFAARMQWTLSSNYTSARHPPAIRVNGHEGLEPLILHARLNQSFVFDASETLDTDQHDDLQFEWYQYQEPSYLPNPGPQSDKRLNIQPLSDGQLVKLNEQGFEDAVRAKKVRITLPAMQGTEMVDGYHLILQVSTGGEVPITRYKRIVLVV</sequence>
<accession>A0A7R7VI77</accession>
<dbReference type="EMBL" id="AP024417">
    <property type="protein sequence ID" value="BCR85094.1"/>
    <property type="molecule type" value="Genomic_DNA"/>
</dbReference>
<dbReference type="InterPro" id="IPR011483">
    <property type="entry name" value="Sde182_NH-like"/>
</dbReference>
<evidence type="ECO:0000256" key="1">
    <source>
        <dbReference type="SAM" id="SignalP"/>
    </source>
</evidence>
<dbReference type="Gene3D" id="3.90.245.10">
    <property type="entry name" value="Ribonucleoside hydrolase-like"/>
    <property type="match status" value="1"/>
</dbReference>
<gene>
    <name evidence="4" type="ORF">ACHE_20552A</name>
</gene>
<name>A0A7R7VI77_ASPCH</name>
<evidence type="ECO:0000259" key="2">
    <source>
        <dbReference type="Pfam" id="PF07632"/>
    </source>
</evidence>
<feature type="signal peptide" evidence="1">
    <location>
        <begin position="1"/>
        <end position="21"/>
    </location>
</feature>
<dbReference type="KEGG" id="ache:ACHE_20552A"/>
<feature type="domain" description="Cellulose-binding Sde182 C-terminal" evidence="3">
    <location>
        <begin position="383"/>
        <end position="488"/>
    </location>
</feature>
<dbReference type="GO" id="GO:0016799">
    <property type="term" value="F:hydrolase activity, hydrolyzing N-glycosyl compounds"/>
    <property type="evidence" value="ECO:0007669"/>
    <property type="project" value="InterPro"/>
</dbReference>
<organism evidence="4 5">
    <name type="scientific">Aspergillus chevalieri</name>
    <name type="common">Eurotium chevalieri</name>
    <dbReference type="NCBI Taxonomy" id="182096"/>
    <lineage>
        <taxon>Eukaryota</taxon>
        <taxon>Fungi</taxon>
        <taxon>Dikarya</taxon>
        <taxon>Ascomycota</taxon>
        <taxon>Pezizomycotina</taxon>
        <taxon>Eurotiomycetes</taxon>
        <taxon>Eurotiomycetidae</taxon>
        <taxon>Eurotiales</taxon>
        <taxon>Aspergillaceae</taxon>
        <taxon>Aspergillus</taxon>
        <taxon>Aspergillus subgen. Aspergillus</taxon>
    </lineage>
</organism>
<dbReference type="GeneID" id="66979453"/>
<dbReference type="InterPro" id="IPR013783">
    <property type="entry name" value="Ig-like_fold"/>
</dbReference>
<keyword evidence="5" id="KW-1185">Reference proteome</keyword>